<dbReference type="RefSeq" id="XP_007675974.1">
    <property type="nucleotide sequence ID" value="XM_007677784.1"/>
</dbReference>
<dbReference type="GeneID" id="19114582"/>
<dbReference type="AlphaFoldDB" id="M2LT90"/>
<organism evidence="1 2">
    <name type="scientific">Baudoinia panamericana (strain UAMH 10762)</name>
    <name type="common">Angels' share fungus</name>
    <name type="synonym">Baudoinia compniacensis (strain UAMH 10762)</name>
    <dbReference type="NCBI Taxonomy" id="717646"/>
    <lineage>
        <taxon>Eukaryota</taxon>
        <taxon>Fungi</taxon>
        <taxon>Dikarya</taxon>
        <taxon>Ascomycota</taxon>
        <taxon>Pezizomycotina</taxon>
        <taxon>Dothideomycetes</taxon>
        <taxon>Dothideomycetidae</taxon>
        <taxon>Mycosphaerellales</taxon>
        <taxon>Teratosphaeriaceae</taxon>
        <taxon>Baudoinia</taxon>
    </lineage>
</organism>
<proteinExistence type="predicted"/>
<protein>
    <submittedName>
        <fullName evidence="1">Uncharacterized protein</fullName>
    </submittedName>
</protein>
<accession>M2LT90</accession>
<evidence type="ECO:0000313" key="2">
    <source>
        <dbReference type="Proteomes" id="UP000011761"/>
    </source>
</evidence>
<dbReference type="HOGENOM" id="CLU_2359383_0_0_1"/>
<gene>
    <name evidence="1" type="ORF">BAUCODRAFT_464068</name>
</gene>
<reference evidence="1 2" key="1">
    <citation type="journal article" date="2012" name="PLoS Pathog.">
        <title>Diverse lifestyles and strategies of plant pathogenesis encoded in the genomes of eighteen Dothideomycetes fungi.</title>
        <authorList>
            <person name="Ohm R.A."/>
            <person name="Feau N."/>
            <person name="Henrissat B."/>
            <person name="Schoch C.L."/>
            <person name="Horwitz B.A."/>
            <person name="Barry K.W."/>
            <person name="Condon B.J."/>
            <person name="Copeland A.C."/>
            <person name="Dhillon B."/>
            <person name="Glaser F."/>
            <person name="Hesse C.N."/>
            <person name="Kosti I."/>
            <person name="LaButti K."/>
            <person name="Lindquist E.A."/>
            <person name="Lucas S."/>
            <person name="Salamov A.A."/>
            <person name="Bradshaw R.E."/>
            <person name="Ciuffetti L."/>
            <person name="Hamelin R.C."/>
            <person name="Kema G.H.J."/>
            <person name="Lawrence C."/>
            <person name="Scott J.A."/>
            <person name="Spatafora J.W."/>
            <person name="Turgeon B.G."/>
            <person name="de Wit P.J.G.M."/>
            <person name="Zhong S."/>
            <person name="Goodwin S.B."/>
            <person name="Grigoriev I.V."/>
        </authorList>
    </citation>
    <scope>NUCLEOTIDE SEQUENCE [LARGE SCALE GENOMIC DNA]</scope>
    <source>
        <strain evidence="1 2">UAMH 10762</strain>
    </source>
</reference>
<dbReference type="EMBL" id="KB445554">
    <property type="protein sequence ID" value="EMC97742.1"/>
    <property type="molecule type" value="Genomic_DNA"/>
</dbReference>
<dbReference type="KEGG" id="bcom:BAUCODRAFT_464068"/>
<dbReference type="Proteomes" id="UP000011761">
    <property type="component" value="Unassembled WGS sequence"/>
</dbReference>
<keyword evidence="2" id="KW-1185">Reference proteome</keyword>
<name>M2LT90_BAUPA</name>
<evidence type="ECO:0000313" key="1">
    <source>
        <dbReference type="EMBL" id="EMC97742.1"/>
    </source>
</evidence>
<sequence>MFHPRCPHQPQCVRQHRCSVATVGARTRLYHILVPGGTCKASCFPPVVGPATTHSHRSHPLSFSSVPSILYVRCTPRSLPTPYDIARRYRYKTTCY</sequence>